<dbReference type="GO" id="GO:0008168">
    <property type="term" value="F:methyltransferase activity"/>
    <property type="evidence" value="ECO:0007669"/>
    <property type="project" value="UniProtKB-KW"/>
</dbReference>
<keyword evidence="3" id="KW-0489">Methyltransferase</keyword>
<dbReference type="PANTHER" id="PTHR43182">
    <property type="entry name" value="COBALT-PRECORRIN-6B C(15)-METHYLTRANSFERASE (DECARBOXYLATING)"/>
    <property type="match status" value="1"/>
</dbReference>
<evidence type="ECO:0000256" key="5">
    <source>
        <dbReference type="ARBA" id="ARBA00022691"/>
    </source>
</evidence>
<evidence type="ECO:0000313" key="8">
    <source>
        <dbReference type="Proteomes" id="UP000235653"/>
    </source>
</evidence>
<keyword evidence="5" id="KW-0949">S-adenosyl-L-methionine</keyword>
<dbReference type="PANTHER" id="PTHR43182:SF1">
    <property type="entry name" value="COBALT-PRECORRIN-7 C(5)-METHYLTRANSFERASE"/>
    <property type="match status" value="1"/>
</dbReference>
<dbReference type="InterPro" id="IPR000878">
    <property type="entry name" value="4pyrrol_Mease"/>
</dbReference>
<sequence length="255" mass="28662">MNTWKMDRMDISPTSQVEPKPRAYVMGITGSPYLCDKAKEILKVADIIVGWQASISIVESLILDKMIFIQDPTQYREILKTATRYAKLHNQNIVLLVLDDPLVYSVPVQYFQETFEDFTLDFVPCSSRFQLAAAAAGVSLENTLMVVFSPDKNGGIDLDLLETNRTRMIQAFNQGSNVIISSDIEQSTEDIAEFLLSQKVDRTTQVLLCEELATPAEKLSWTTLGASASYNSHWNTIMVIPQKASQNEKVKSQIR</sequence>
<dbReference type="InterPro" id="IPR014777">
    <property type="entry name" value="4pyrrole_Mease_sub1"/>
</dbReference>
<evidence type="ECO:0000256" key="3">
    <source>
        <dbReference type="ARBA" id="ARBA00022603"/>
    </source>
</evidence>
<feature type="domain" description="Tetrapyrrole methylase" evidence="6">
    <location>
        <begin position="32"/>
        <end position="225"/>
    </location>
</feature>
<dbReference type="Gene3D" id="3.40.1010.10">
    <property type="entry name" value="Cobalt-precorrin-4 Transmethylase, Domain 1"/>
    <property type="match status" value="1"/>
</dbReference>
<dbReference type="Pfam" id="PF00590">
    <property type="entry name" value="TP_methylase"/>
    <property type="match status" value="1"/>
</dbReference>
<reference evidence="7 8" key="1">
    <citation type="journal article" date="2017" name="ISME J.">
        <title>Grape pomace compost harbors organohalide-respiring Dehalogenimonas species with novel reductive dehalogenase genes.</title>
        <authorList>
            <person name="Yang Y."/>
            <person name="Higgins S.A."/>
            <person name="Yan J."/>
            <person name="Simsir B."/>
            <person name="Chourey K."/>
            <person name="Iyer R."/>
            <person name="Hettich R.L."/>
            <person name="Baldwin B."/>
            <person name="Ogles D.M."/>
            <person name="Loffler F.E."/>
        </authorList>
    </citation>
    <scope>NUCLEOTIDE SEQUENCE [LARGE SCALE GENOMIC DNA]</scope>
    <source>
        <strain evidence="7 8">GP</strain>
    </source>
</reference>
<keyword evidence="2" id="KW-0169">Cobalamin biosynthesis</keyword>
<protein>
    <recommendedName>
        <fullName evidence="6">Tetrapyrrole methylase domain-containing protein</fullName>
    </recommendedName>
</protein>
<dbReference type="GO" id="GO:0009236">
    <property type="term" value="P:cobalamin biosynthetic process"/>
    <property type="evidence" value="ECO:0007669"/>
    <property type="project" value="UniProtKB-KW"/>
</dbReference>
<evidence type="ECO:0000256" key="2">
    <source>
        <dbReference type="ARBA" id="ARBA00022573"/>
    </source>
</evidence>
<evidence type="ECO:0000313" key="7">
    <source>
        <dbReference type="EMBL" id="PPD59185.1"/>
    </source>
</evidence>
<dbReference type="InterPro" id="IPR050714">
    <property type="entry name" value="Cobalamin_biosynth_MTase"/>
</dbReference>
<gene>
    <name evidence="7" type="ORF">JP09_000465</name>
</gene>
<keyword evidence="8" id="KW-1185">Reference proteome</keyword>
<comment type="caution">
    <text evidence="7">The sequence shown here is derived from an EMBL/GenBank/DDBJ whole genome shotgun (WGS) entry which is preliminary data.</text>
</comment>
<dbReference type="Proteomes" id="UP000235653">
    <property type="component" value="Unassembled WGS sequence"/>
</dbReference>
<comment type="pathway">
    <text evidence="1">Cofactor biosynthesis; adenosylcobalamin biosynthesis.</text>
</comment>
<dbReference type="InterPro" id="IPR035996">
    <property type="entry name" value="4pyrrol_Methylase_sf"/>
</dbReference>
<organism evidence="7 8">
    <name type="scientific">Dehalogenimonas etheniformans</name>
    <dbReference type="NCBI Taxonomy" id="1536648"/>
    <lineage>
        <taxon>Bacteria</taxon>
        <taxon>Bacillati</taxon>
        <taxon>Chloroflexota</taxon>
        <taxon>Dehalococcoidia</taxon>
        <taxon>Dehalococcoidales</taxon>
        <taxon>Dehalococcoidaceae</taxon>
        <taxon>Dehalogenimonas</taxon>
    </lineage>
</organism>
<accession>A0A2P5PA83</accession>
<evidence type="ECO:0000259" key="6">
    <source>
        <dbReference type="Pfam" id="PF00590"/>
    </source>
</evidence>
<dbReference type="GO" id="GO:0032259">
    <property type="term" value="P:methylation"/>
    <property type="evidence" value="ECO:0007669"/>
    <property type="project" value="UniProtKB-KW"/>
</dbReference>
<proteinExistence type="predicted"/>
<dbReference type="EMBL" id="JQAN02000001">
    <property type="protein sequence ID" value="PPD59185.1"/>
    <property type="molecule type" value="Genomic_DNA"/>
</dbReference>
<dbReference type="SUPFAM" id="SSF53790">
    <property type="entry name" value="Tetrapyrrole methylase"/>
    <property type="match status" value="1"/>
</dbReference>
<keyword evidence="4" id="KW-0808">Transferase</keyword>
<dbReference type="AlphaFoldDB" id="A0A2P5PA83"/>
<evidence type="ECO:0000256" key="4">
    <source>
        <dbReference type="ARBA" id="ARBA00022679"/>
    </source>
</evidence>
<evidence type="ECO:0000256" key="1">
    <source>
        <dbReference type="ARBA" id="ARBA00004953"/>
    </source>
</evidence>
<name>A0A2P5PA83_9CHLR</name>